<dbReference type="PANTHER" id="PTHR30629:SF2">
    <property type="entry name" value="PROPHAGE INTEGRASE INTS-RELATED"/>
    <property type="match status" value="1"/>
</dbReference>
<comment type="similarity">
    <text evidence="1">Belongs to the 'phage' integrase family.</text>
</comment>
<dbReference type="KEGG" id="dla:I6G47_28790"/>
<gene>
    <name evidence="5" type="ORF">I6G47_28790</name>
</gene>
<evidence type="ECO:0000259" key="4">
    <source>
        <dbReference type="PROSITE" id="PS51898"/>
    </source>
</evidence>
<evidence type="ECO:0000256" key="1">
    <source>
        <dbReference type="ARBA" id="ARBA00008857"/>
    </source>
</evidence>
<accession>A0A7T3DEZ0</accession>
<dbReference type="GO" id="GO:0006310">
    <property type="term" value="P:DNA recombination"/>
    <property type="evidence" value="ECO:0007669"/>
    <property type="project" value="UniProtKB-KW"/>
</dbReference>
<organism evidence="5 6">
    <name type="scientific">Delftia lacustris</name>
    <dbReference type="NCBI Taxonomy" id="558537"/>
    <lineage>
        <taxon>Bacteria</taxon>
        <taxon>Pseudomonadati</taxon>
        <taxon>Pseudomonadota</taxon>
        <taxon>Betaproteobacteria</taxon>
        <taxon>Burkholderiales</taxon>
        <taxon>Comamonadaceae</taxon>
        <taxon>Delftia</taxon>
    </lineage>
</organism>
<dbReference type="InterPro" id="IPR013762">
    <property type="entry name" value="Integrase-like_cat_sf"/>
</dbReference>
<dbReference type="InterPro" id="IPR011010">
    <property type="entry name" value="DNA_brk_join_enz"/>
</dbReference>
<evidence type="ECO:0000256" key="2">
    <source>
        <dbReference type="ARBA" id="ARBA00022908"/>
    </source>
</evidence>
<dbReference type="PROSITE" id="PS51898">
    <property type="entry name" value="TYR_RECOMBINASE"/>
    <property type="match status" value="1"/>
</dbReference>
<proteinExistence type="inferred from homology"/>
<dbReference type="Gene3D" id="1.10.443.10">
    <property type="entry name" value="Intergrase catalytic core"/>
    <property type="match status" value="1"/>
</dbReference>
<protein>
    <submittedName>
        <fullName evidence="5">Tyrosine-type recombinase/integrase</fullName>
    </submittedName>
</protein>
<dbReference type="EMBL" id="CP065748">
    <property type="protein sequence ID" value="QPS80925.1"/>
    <property type="molecule type" value="Genomic_DNA"/>
</dbReference>
<keyword evidence="3" id="KW-0233">DNA recombination</keyword>
<evidence type="ECO:0000313" key="6">
    <source>
        <dbReference type="Proteomes" id="UP000595064"/>
    </source>
</evidence>
<evidence type="ECO:0000256" key="3">
    <source>
        <dbReference type="ARBA" id="ARBA00023172"/>
    </source>
</evidence>
<dbReference type="SUPFAM" id="SSF56349">
    <property type="entry name" value="DNA breaking-rejoining enzymes"/>
    <property type="match status" value="1"/>
</dbReference>
<name>A0A7T3DEZ0_9BURK</name>
<dbReference type="InterPro" id="IPR002104">
    <property type="entry name" value="Integrase_catalytic"/>
</dbReference>
<evidence type="ECO:0000313" key="5">
    <source>
        <dbReference type="EMBL" id="QPS80925.1"/>
    </source>
</evidence>
<dbReference type="InterPro" id="IPR050808">
    <property type="entry name" value="Phage_Integrase"/>
</dbReference>
<sequence length="515" mass="57650">MEIGLYHWKTLENSWKITETGFQRISMITFSAMFQVAGTEAPEDKKFIELKHATQPGFLLRIMRANAAGIVKRFYVARYQELQPDGSLKDTKKTLGLAIDVGTGEPVLSFRDAQEAAYKLLTQAKASASGARTRMSLGDAGGIMLKQLDSIAATESETYKLKLRTNYSNYLEQFADKPLDGLKEPFWRAFREDLLAGDITKKKKPLAVATIEGIFSCASRLYSIAHDNRGILDEPADWNPTVGVMKATEPANKKESYIPLDKLGEVWLASDALVCPGWRDMFRIYLLTGLRDSLVKNLRWENVDFERGSFMFDPLARGAKNRKSALSANDRKKKEEMPVSSLVLDILRRRKMFAPAGNPWVFYAQAGGKTRMSSDRLVDPRSAWAPLESQVGMHIAKHDLRRTFASLACTVAPESIMHISLLLMHSNKSIASFVGVPQITFDYIQGQIDSMREVSNRISDAILELASERPKSALTARITSYALVDSVRRELDREEGKGLGITQHISHDVFDVTAK</sequence>
<dbReference type="GO" id="GO:0015074">
    <property type="term" value="P:DNA integration"/>
    <property type="evidence" value="ECO:0007669"/>
    <property type="project" value="UniProtKB-KW"/>
</dbReference>
<dbReference type="AlphaFoldDB" id="A0A7T3DEZ0"/>
<dbReference type="PANTHER" id="PTHR30629">
    <property type="entry name" value="PROPHAGE INTEGRASE"/>
    <property type="match status" value="1"/>
</dbReference>
<keyword evidence="2" id="KW-0229">DNA integration</keyword>
<dbReference type="Proteomes" id="UP000595064">
    <property type="component" value="Chromosome"/>
</dbReference>
<feature type="domain" description="Tyr recombinase" evidence="4">
    <location>
        <begin position="253"/>
        <end position="456"/>
    </location>
</feature>
<dbReference type="GO" id="GO:0003677">
    <property type="term" value="F:DNA binding"/>
    <property type="evidence" value="ECO:0007669"/>
    <property type="project" value="InterPro"/>
</dbReference>
<keyword evidence="6" id="KW-1185">Reference proteome</keyword>
<reference evidence="5 6" key="1">
    <citation type="submission" date="2020-12" db="EMBL/GenBank/DDBJ databases">
        <title>FDA dAtabase for Regulatory Grade micrObial Sequences (FDA-ARGOS): Supporting development and validation of Infectious Disease Dx tests.</title>
        <authorList>
            <person name="Sproer C."/>
            <person name="Gronow S."/>
            <person name="Severitt S."/>
            <person name="Schroder I."/>
            <person name="Tallon L."/>
            <person name="Sadzewicz L."/>
            <person name="Zhao X."/>
            <person name="Boylan J."/>
            <person name="Ott S."/>
            <person name="Bowen H."/>
            <person name="Vavikolanu K."/>
            <person name="Mehta A."/>
            <person name="Aluvathingal J."/>
            <person name="Nadendla S."/>
            <person name="Lowell S."/>
            <person name="Myers T."/>
            <person name="Yan Y."/>
            <person name="Sichtig H."/>
        </authorList>
    </citation>
    <scope>NUCLEOTIDE SEQUENCE [LARGE SCALE GENOMIC DNA]</scope>
    <source>
        <strain evidence="5 6">FDAARGOS_890</strain>
    </source>
</reference>
<dbReference type="RefSeq" id="WP_155524801.1">
    <property type="nucleotide sequence ID" value="NZ_CP065748.1"/>
</dbReference>